<name>A0A1V9XPV3_9ACAR</name>
<evidence type="ECO:0000313" key="1">
    <source>
        <dbReference type="EMBL" id="OQR75529.1"/>
    </source>
</evidence>
<organism evidence="1 2">
    <name type="scientific">Tropilaelaps mercedesae</name>
    <dbReference type="NCBI Taxonomy" id="418985"/>
    <lineage>
        <taxon>Eukaryota</taxon>
        <taxon>Metazoa</taxon>
        <taxon>Ecdysozoa</taxon>
        <taxon>Arthropoda</taxon>
        <taxon>Chelicerata</taxon>
        <taxon>Arachnida</taxon>
        <taxon>Acari</taxon>
        <taxon>Parasitiformes</taxon>
        <taxon>Mesostigmata</taxon>
        <taxon>Gamasina</taxon>
        <taxon>Dermanyssoidea</taxon>
        <taxon>Laelapidae</taxon>
        <taxon>Tropilaelaps</taxon>
    </lineage>
</organism>
<keyword evidence="2" id="KW-1185">Reference proteome</keyword>
<dbReference type="Proteomes" id="UP000192247">
    <property type="component" value="Unassembled WGS sequence"/>
</dbReference>
<dbReference type="InParanoid" id="A0A1V9XPV3"/>
<dbReference type="EMBL" id="MNPL01006257">
    <property type="protein sequence ID" value="OQR75529.1"/>
    <property type="molecule type" value="Genomic_DNA"/>
</dbReference>
<gene>
    <name evidence="1" type="ORF">BIW11_03246</name>
</gene>
<evidence type="ECO:0000313" key="2">
    <source>
        <dbReference type="Proteomes" id="UP000192247"/>
    </source>
</evidence>
<proteinExistence type="predicted"/>
<comment type="caution">
    <text evidence="1">The sequence shown here is derived from an EMBL/GenBank/DDBJ whole genome shotgun (WGS) entry which is preliminary data.</text>
</comment>
<sequence length="44" mass="5071">MKEKGKRIKAHRSVHTTSRLATVTLYRREGLMPILSTSGQYRLV</sequence>
<dbReference type="AlphaFoldDB" id="A0A1V9XPV3"/>
<accession>A0A1V9XPV3</accession>
<protein>
    <submittedName>
        <fullName evidence="1">Uncharacterized protein</fullName>
    </submittedName>
</protein>
<reference evidence="1 2" key="1">
    <citation type="journal article" date="2017" name="Gigascience">
        <title>Draft genome of the honey bee ectoparasitic mite, Tropilaelaps mercedesae, is shaped by the parasitic life history.</title>
        <authorList>
            <person name="Dong X."/>
            <person name="Armstrong S.D."/>
            <person name="Xia D."/>
            <person name="Makepeace B.L."/>
            <person name="Darby A.C."/>
            <person name="Kadowaki T."/>
        </authorList>
    </citation>
    <scope>NUCLEOTIDE SEQUENCE [LARGE SCALE GENOMIC DNA]</scope>
    <source>
        <strain evidence="1">Wuxi-XJTLU</strain>
    </source>
</reference>